<dbReference type="AlphaFoldDB" id="A0A0F7SV87"/>
<dbReference type="InterPro" id="IPR033650">
    <property type="entry name" value="Ribosomal_mL46_NUDIX"/>
</dbReference>
<keyword evidence="5" id="KW-0496">Mitochondrion</keyword>
<dbReference type="GO" id="GO:0003735">
    <property type="term" value="F:structural constituent of ribosome"/>
    <property type="evidence" value="ECO:0007669"/>
    <property type="project" value="InterPro"/>
</dbReference>
<protein>
    <recommendedName>
        <fullName evidence="7">Large ribosomal subunit protein mL46</fullName>
    </recommendedName>
</protein>
<keyword evidence="3" id="KW-0809">Transit peptide</keyword>
<evidence type="ECO:0000256" key="6">
    <source>
        <dbReference type="ARBA" id="ARBA00023274"/>
    </source>
</evidence>
<dbReference type="EMBL" id="LN483166">
    <property type="protein sequence ID" value="CED84445.1"/>
    <property type="molecule type" value="Genomic_DNA"/>
</dbReference>
<evidence type="ECO:0000256" key="7">
    <source>
        <dbReference type="ARBA" id="ARBA00035190"/>
    </source>
</evidence>
<evidence type="ECO:0000313" key="9">
    <source>
        <dbReference type="EMBL" id="CED84445.1"/>
    </source>
</evidence>
<dbReference type="Gene3D" id="3.90.79.10">
    <property type="entry name" value="Nucleoside Triphosphate Pyrophosphohydrolase"/>
    <property type="match status" value="1"/>
</dbReference>
<evidence type="ECO:0000256" key="3">
    <source>
        <dbReference type="ARBA" id="ARBA00022946"/>
    </source>
</evidence>
<comment type="subcellular location">
    <subcellularLocation>
        <location evidence="1">Mitochondrion</location>
    </subcellularLocation>
</comment>
<proteinExistence type="inferred from homology"/>
<dbReference type="Pfam" id="PF11788">
    <property type="entry name" value="MRP-L46"/>
    <property type="match status" value="1"/>
</dbReference>
<feature type="domain" description="Large ribosomal subunit protein mL46 N-terminal" evidence="8">
    <location>
        <begin position="30"/>
        <end position="91"/>
    </location>
</feature>
<name>A0A0F7SV87_PHARH</name>
<keyword evidence="4 9" id="KW-0689">Ribosomal protein</keyword>
<keyword evidence="6" id="KW-0687">Ribonucleoprotein</keyword>
<reference evidence="9" key="1">
    <citation type="submission" date="2014-08" db="EMBL/GenBank/DDBJ databases">
        <authorList>
            <person name="Sharma Rahul"/>
            <person name="Thines Marco"/>
        </authorList>
    </citation>
    <scope>NUCLEOTIDE SEQUENCE</scope>
</reference>
<evidence type="ECO:0000256" key="1">
    <source>
        <dbReference type="ARBA" id="ARBA00004173"/>
    </source>
</evidence>
<dbReference type="InterPro" id="IPR021757">
    <property type="entry name" value="Ribosomal_mL46_N"/>
</dbReference>
<dbReference type="InterPro" id="IPR040008">
    <property type="entry name" value="Ribosomal_mL46"/>
</dbReference>
<dbReference type="PANTHER" id="PTHR13124:SF12">
    <property type="entry name" value="LARGE RIBOSOMAL SUBUNIT PROTEIN ML46"/>
    <property type="match status" value="1"/>
</dbReference>
<comment type="similarity">
    <text evidence="2">Belongs to the mitochondrion-specific ribosomal protein mL46 family.</text>
</comment>
<dbReference type="PANTHER" id="PTHR13124">
    <property type="entry name" value="39S RIBOSOMAL PROTEIN L46, MITOCHONDRIAL PRECURSOR-RELATED"/>
    <property type="match status" value="1"/>
</dbReference>
<dbReference type="GO" id="GO:0005762">
    <property type="term" value="C:mitochondrial large ribosomal subunit"/>
    <property type="evidence" value="ECO:0007669"/>
    <property type="project" value="TreeGrafter"/>
</dbReference>
<evidence type="ECO:0000256" key="5">
    <source>
        <dbReference type="ARBA" id="ARBA00023128"/>
    </source>
</evidence>
<organism evidence="9">
    <name type="scientific">Phaffia rhodozyma</name>
    <name type="common">Yeast</name>
    <name type="synonym">Xanthophyllomyces dendrorhous</name>
    <dbReference type="NCBI Taxonomy" id="264483"/>
    <lineage>
        <taxon>Eukaryota</taxon>
        <taxon>Fungi</taxon>
        <taxon>Dikarya</taxon>
        <taxon>Basidiomycota</taxon>
        <taxon>Agaricomycotina</taxon>
        <taxon>Tremellomycetes</taxon>
        <taxon>Cystofilobasidiales</taxon>
        <taxon>Mrakiaceae</taxon>
        <taxon>Phaffia</taxon>
    </lineage>
</organism>
<sequence length="270" mass="30052">MASHIRHNGVRHMSSATKTVSAPNPLVTQVLLHRRPFLTPPKPAHMDAVYDYNFKLRKALSSLFPTHLYLKKGSMAMKRYTYEQAMAEHEAFGTPIPEDIEVVEKDVAAQAIQPRDTLEKAAESRGEKSLDRKGERSLYLVVKGKQGWRFPGGVVESKQAGEGQEQPSRLDQIARKTLHAHLGPDMSVWPVGRFPIAYIPSDSSVSSSKTFVFKTHILAGQPAISDVGSKAGIQDFAWLTKEEIGERALSEGSEEGKLWWNTVGDLLNEY</sequence>
<evidence type="ECO:0000256" key="2">
    <source>
        <dbReference type="ARBA" id="ARBA00009070"/>
    </source>
</evidence>
<accession>A0A0F7SV87</accession>
<evidence type="ECO:0000259" key="8">
    <source>
        <dbReference type="Pfam" id="PF11788"/>
    </source>
</evidence>
<dbReference type="CDD" id="cd04661">
    <property type="entry name" value="NUDIX_MRP_L46"/>
    <property type="match status" value="1"/>
</dbReference>
<evidence type="ECO:0000256" key="4">
    <source>
        <dbReference type="ARBA" id="ARBA00022980"/>
    </source>
</evidence>